<protein>
    <submittedName>
        <fullName evidence="1">Uncharacterized protein</fullName>
    </submittedName>
</protein>
<evidence type="ECO:0000313" key="1">
    <source>
        <dbReference type="EMBL" id="JAH40809.1"/>
    </source>
</evidence>
<reference evidence="1" key="2">
    <citation type="journal article" date="2015" name="Fish Shellfish Immunol.">
        <title>Early steps in the European eel (Anguilla anguilla)-Vibrio vulnificus interaction in the gills: Role of the RtxA13 toxin.</title>
        <authorList>
            <person name="Callol A."/>
            <person name="Pajuelo D."/>
            <person name="Ebbesson L."/>
            <person name="Teles M."/>
            <person name="MacKenzie S."/>
            <person name="Amaro C."/>
        </authorList>
    </citation>
    <scope>NUCLEOTIDE SEQUENCE</scope>
</reference>
<organism evidence="1">
    <name type="scientific">Anguilla anguilla</name>
    <name type="common">European freshwater eel</name>
    <name type="synonym">Muraena anguilla</name>
    <dbReference type="NCBI Taxonomy" id="7936"/>
    <lineage>
        <taxon>Eukaryota</taxon>
        <taxon>Metazoa</taxon>
        <taxon>Chordata</taxon>
        <taxon>Craniata</taxon>
        <taxon>Vertebrata</taxon>
        <taxon>Euteleostomi</taxon>
        <taxon>Actinopterygii</taxon>
        <taxon>Neopterygii</taxon>
        <taxon>Teleostei</taxon>
        <taxon>Anguilliformes</taxon>
        <taxon>Anguillidae</taxon>
        <taxon>Anguilla</taxon>
    </lineage>
</organism>
<dbReference type="EMBL" id="GBXM01067768">
    <property type="protein sequence ID" value="JAH40809.1"/>
    <property type="molecule type" value="Transcribed_RNA"/>
</dbReference>
<accession>A0A0E9SHH9</accession>
<name>A0A0E9SHH9_ANGAN</name>
<proteinExistence type="predicted"/>
<reference evidence="1" key="1">
    <citation type="submission" date="2014-11" db="EMBL/GenBank/DDBJ databases">
        <authorList>
            <person name="Amaro Gonzalez C."/>
        </authorList>
    </citation>
    <scope>NUCLEOTIDE SEQUENCE</scope>
</reference>
<dbReference type="AlphaFoldDB" id="A0A0E9SHH9"/>
<sequence length="62" mass="7095">MIRNMTQVKCLSVASAGKPHQTALEIILVNSGNQRMYGDERSNHKALRGIWVRYVCRCCQCR</sequence>